<feature type="region of interest" description="Disordered" evidence="1">
    <location>
        <begin position="113"/>
        <end position="160"/>
    </location>
</feature>
<sequence length="991" mass="111708">MADTLSSNFCSLCGFAFDRFSSEKQNMRTSLASPVVEESGLLERLNITVTPLRKELLFICYSCCTVFTNYTEAKTNFHHREQEALKLLTEPVTEGKERQGQLPFVPYLKRKYMSRPPSSPSSPAPPSPAKVPKLESDNDTVADDGRVKEEEMGKDGLGDGLECNEGVRRRAVELLEKGCYSSSMSELWGASREFRDGCLSFLSLLVMKETSDILQQDTLFTRTLNGKAFQEVSWDHTMEVLSSVAPATLCLLLALLGVDANNTSREAVESQHSMVGYILSMALYKRFRRRANFIPSLHSLYLHTTHTPARVKRTLHHLGLTIPSFRLAALLKGLEAPTCDLAGTWKRELERTLQVIPRRPKCEEGAKKLPAERRKLRSILPKPVAVTSYGLCWGSVECPESRTPGSSRPSLSQAYAVRNRVPFMMTYRDEAVRQADNIPFEEFVPDSEDFIRVRNQMKKEVQKMLITHLGLFASLSVNEEHQHSQFVTEKSVMLDLGTVFKSPTDSGSVASLMKNLKKYMVHDEGEPLSLCLFGERDSVERMVKAKDVMSCFSDKLDRLDGMEPCIADHGRQALLAKDIIAIFFPGGLQDKSSFLRHLKLDKALVEGCEALDFPSLQALLQVMAQSYTVALAGKKLAGMALEDEKLSHEEKVNILEQLSEEIVSDVWPLVNTDSLDTVRHGNKVVRDRECSFGDCVNFREKARLPCSERCARPFYFCCRKPLNDGLVECARRENCPQGAWFHINKKCSGLVEAPEDDWLCGSCSALRRVEGLSGRTDGLWEYHRGLLWYCLFFLVGQTAERCGNGWLLHAIWKVSMPIFETQGHTDYLNLGYSFLSGVAGRIPRLAAHDSLHNRTVNLTGGHNNNMSWDHAVWHISRETRGKTLQRHNTKEPGSPRRAEAYRVHSLTTAWESQLQRKENQPTTPLPSIQSNAAHLEALGVLQKVPGRQRVDDVEYTHVIRVRKPGVMVMTLRELCAKDVTRQMNEQESEVE</sequence>
<dbReference type="Pfam" id="PF20231">
    <property type="entry name" value="DUF6589"/>
    <property type="match status" value="1"/>
</dbReference>
<name>A0AAW0SSW8_SCYPA</name>
<gene>
    <name evidence="3" type="ORF">O3P69_011033</name>
</gene>
<dbReference type="EMBL" id="JARAKH010000045">
    <property type="protein sequence ID" value="KAK8378211.1"/>
    <property type="molecule type" value="Genomic_DNA"/>
</dbReference>
<feature type="domain" description="DUF6589" evidence="2">
    <location>
        <begin position="443"/>
        <end position="875"/>
    </location>
</feature>
<protein>
    <recommendedName>
        <fullName evidence="2">DUF6589 domain-containing protein</fullName>
    </recommendedName>
</protein>
<comment type="caution">
    <text evidence="3">The sequence shown here is derived from an EMBL/GenBank/DDBJ whole genome shotgun (WGS) entry which is preliminary data.</text>
</comment>
<organism evidence="3 4">
    <name type="scientific">Scylla paramamosain</name>
    <name type="common">Mud crab</name>
    <dbReference type="NCBI Taxonomy" id="85552"/>
    <lineage>
        <taxon>Eukaryota</taxon>
        <taxon>Metazoa</taxon>
        <taxon>Ecdysozoa</taxon>
        <taxon>Arthropoda</taxon>
        <taxon>Crustacea</taxon>
        <taxon>Multicrustacea</taxon>
        <taxon>Malacostraca</taxon>
        <taxon>Eumalacostraca</taxon>
        <taxon>Eucarida</taxon>
        <taxon>Decapoda</taxon>
        <taxon>Pleocyemata</taxon>
        <taxon>Brachyura</taxon>
        <taxon>Eubrachyura</taxon>
        <taxon>Portunoidea</taxon>
        <taxon>Portunidae</taxon>
        <taxon>Portuninae</taxon>
        <taxon>Scylla</taxon>
    </lineage>
</organism>
<feature type="region of interest" description="Disordered" evidence="1">
    <location>
        <begin position="879"/>
        <end position="898"/>
    </location>
</feature>
<proteinExistence type="predicted"/>
<evidence type="ECO:0000259" key="2">
    <source>
        <dbReference type="Pfam" id="PF20231"/>
    </source>
</evidence>
<dbReference type="AlphaFoldDB" id="A0AAW0SSW8"/>
<reference evidence="3 4" key="1">
    <citation type="submission" date="2023-03" db="EMBL/GenBank/DDBJ databases">
        <title>High-quality genome of Scylla paramamosain provides insights in environmental adaptation.</title>
        <authorList>
            <person name="Zhang L."/>
        </authorList>
    </citation>
    <scope>NUCLEOTIDE SEQUENCE [LARGE SCALE GENOMIC DNA]</scope>
    <source>
        <strain evidence="3">LZ_2023a</strain>
        <tissue evidence="3">Muscle</tissue>
    </source>
</reference>
<dbReference type="EMBL" id="JARAKH010000045">
    <property type="protein sequence ID" value="KAK8378212.1"/>
    <property type="molecule type" value="Genomic_DNA"/>
</dbReference>
<keyword evidence="4" id="KW-1185">Reference proteome</keyword>
<evidence type="ECO:0000313" key="3">
    <source>
        <dbReference type="EMBL" id="KAK8378213.1"/>
    </source>
</evidence>
<feature type="compositionally biased region" description="Basic and acidic residues" evidence="1">
    <location>
        <begin position="888"/>
        <end position="898"/>
    </location>
</feature>
<accession>A0AAW0SSW8</accession>
<evidence type="ECO:0000256" key="1">
    <source>
        <dbReference type="SAM" id="MobiDB-lite"/>
    </source>
</evidence>
<dbReference type="InterPro" id="IPR013083">
    <property type="entry name" value="Znf_RING/FYVE/PHD"/>
</dbReference>
<evidence type="ECO:0000313" key="4">
    <source>
        <dbReference type="Proteomes" id="UP001487740"/>
    </source>
</evidence>
<dbReference type="InterPro" id="IPR046496">
    <property type="entry name" value="DUF6589"/>
</dbReference>
<dbReference type="EMBL" id="JARAKH010000045">
    <property type="protein sequence ID" value="KAK8378213.1"/>
    <property type="molecule type" value="Genomic_DNA"/>
</dbReference>
<feature type="compositionally biased region" description="Basic and acidic residues" evidence="1">
    <location>
        <begin position="143"/>
        <end position="157"/>
    </location>
</feature>
<feature type="compositionally biased region" description="Pro residues" evidence="1">
    <location>
        <begin position="117"/>
        <end position="129"/>
    </location>
</feature>
<dbReference type="Gene3D" id="3.30.40.10">
    <property type="entry name" value="Zinc/RING finger domain, C3HC4 (zinc finger)"/>
    <property type="match status" value="1"/>
</dbReference>
<dbReference type="Proteomes" id="UP001487740">
    <property type="component" value="Unassembled WGS sequence"/>
</dbReference>